<organism evidence="3">
    <name type="scientific">Schizophyllum commune (strain H4-8 / FGSC 9210)</name>
    <name type="common">Split gill fungus</name>
    <dbReference type="NCBI Taxonomy" id="578458"/>
    <lineage>
        <taxon>Eukaryota</taxon>
        <taxon>Fungi</taxon>
        <taxon>Dikarya</taxon>
        <taxon>Basidiomycota</taxon>
        <taxon>Agaricomycotina</taxon>
        <taxon>Agaricomycetes</taxon>
        <taxon>Agaricomycetidae</taxon>
        <taxon>Agaricales</taxon>
        <taxon>Schizophyllaceae</taxon>
        <taxon>Schizophyllum</taxon>
    </lineage>
</organism>
<dbReference type="RefSeq" id="XP_003033890.1">
    <property type="nucleotide sequence ID" value="XM_003033844.1"/>
</dbReference>
<evidence type="ECO:0000313" key="3">
    <source>
        <dbReference type="Proteomes" id="UP000007431"/>
    </source>
</evidence>
<dbReference type="VEuPathDB" id="FungiDB:SCHCODRAFT_02532925"/>
<name>D8Q068_SCHCM</name>
<accession>D8Q068</accession>
<sequence>MLKVPAISITNPTPPRPPAGIMLTASASKNPGPKPAYRLLYRGSLSLPDSHLLLDGLTFAASWRHPSAGHDLLENPLALALESMRGRPHLRFMGTIALKDIYMDQSGDIQLDIHRDAALSRLYFENMFCQLPLSSSSTSIPQSDIGVKIALGDSDGPETTYMVVYARQLPGQAEIQLSVARITANPPPTNHLRLPRPDDPTPRKPPPVLTAKGTDLKRVASSASLQSNGAKPGPAKRQRLESTSSFKVPALPNKSGKDKGPTKAPPPEVAHDPDDVFTEAPKPKLKAKPKDDDLAEKNKMIVKKVAVQVLTKGIGYGDPESSPTPPIPKSHPEFNDLYSWVYKGAAYALRGEMKDGPLQQARVEKFVKMHVGMYAPGLGRG</sequence>
<gene>
    <name evidence="2" type="ORF">SCHCODRAFT_84794</name>
</gene>
<dbReference type="InParanoid" id="D8Q068"/>
<dbReference type="Proteomes" id="UP000007431">
    <property type="component" value="Unassembled WGS sequence"/>
</dbReference>
<dbReference type="AlphaFoldDB" id="D8Q068"/>
<evidence type="ECO:0000313" key="2">
    <source>
        <dbReference type="EMBL" id="EFI98987.1"/>
    </source>
</evidence>
<dbReference type="GeneID" id="9585510"/>
<dbReference type="KEGG" id="scm:SCHCO_02532925"/>
<dbReference type="OrthoDB" id="5599874at2759"/>
<proteinExistence type="predicted"/>
<dbReference type="OMA" id="KDTWIDP"/>
<evidence type="ECO:0000256" key="1">
    <source>
        <dbReference type="SAM" id="MobiDB-lite"/>
    </source>
</evidence>
<feature type="region of interest" description="Disordered" evidence="1">
    <location>
        <begin position="183"/>
        <end position="292"/>
    </location>
</feature>
<dbReference type="EMBL" id="GL377304">
    <property type="protein sequence ID" value="EFI98987.1"/>
    <property type="molecule type" value="Genomic_DNA"/>
</dbReference>
<dbReference type="eggNOG" id="ENOG502SCTC">
    <property type="taxonomic scope" value="Eukaryota"/>
</dbReference>
<protein>
    <submittedName>
        <fullName evidence="2">Expressed protein</fullName>
    </submittedName>
</protein>
<reference evidence="2 3" key="1">
    <citation type="journal article" date="2010" name="Nat. Biotechnol.">
        <title>Genome sequence of the model mushroom Schizophyllum commune.</title>
        <authorList>
            <person name="Ohm R.A."/>
            <person name="de Jong J.F."/>
            <person name="Lugones L.G."/>
            <person name="Aerts A."/>
            <person name="Kothe E."/>
            <person name="Stajich J.E."/>
            <person name="de Vries R.P."/>
            <person name="Record E."/>
            <person name="Levasseur A."/>
            <person name="Baker S.E."/>
            <person name="Bartholomew K.A."/>
            <person name="Coutinho P.M."/>
            <person name="Erdmann S."/>
            <person name="Fowler T.J."/>
            <person name="Gathman A.C."/>
            <person name="Lombard V."/>
            <person name="Henrissat B."/>
            <person name="Knabe N."/>
            <person name="Kuees U."/>
            <person name="Lilly W.W."/>
            <person name="Lindquist E."/>
            <person name="Lucas S."/>
            <person name="Magnuson J.K."/>
            <person name="Piumi F."/>
            <person name="Raudaskoski M."/>
            <person name="Salamov A."/>
            <person name="Schmutz J."/>
            <person name="Schwarze F.W.M.R."/>
            <person name="vanKuyk P.A."/>
            <person name="Horton J.S."/>
            <person name="Grigoriev I.V."/>
            <person name="Woesten H.A.B."/>
        </authorList>
    </citation>
    <scope>NUCLEOTIDE SEQUENCE [LARGE SCALE GENOMIC DNA]</scope>
    <source>
        <strain evidence="3">H4-8 / FGSC 9210</strain>
    </source>
</reference>
<keyword evidence="3" id="KW-1185">Reference proteome</keyword>
<dbReference type="HOGENOM" id="CLU_037886_0_0_1"/>